<accession>A0A6J7RX23</accession>
<name>A0A6J7RX23_9ZZZZ</name>
<evidence type="ECO:0000313" key="1">
    <source>
        <dbReference type="EMBL" id="CAB4720500.1"/>
    </source>
</evidence>
<proteinExistence type="predicted"/>
<dbReference type="EMBL" id="CAFBMM010000127">
    <property type="protein sequence ID" value="CAB4918918.1"/>
    <property type="molecule type" value="Genomic_DNA"/>
</dbReference>
<evidence type="ECO:0000313" key="3">
    <source>
        <dbReference type="EMBL" id="CAB5033192.1"/>
    </source>
</evidence>
<organism evidence="3">
    <name type="scientific">freshwater metagenome</name>
    <dbReference type="NCBI Taxonomy" id="449393"/>
    <lineage>
        <taxon>unclassified sequences</taxon>
        <taxon>metagenomes</taxon>
        <taxon>ecological metagenomes</taxon>
    </lineage>
</organism>
<sequence>MSSNLWRRVVPIGAMLAVAFAAASPAQAASTKADSGHYGKWVQTGWNIDDRVLPCPVDLALPAPAPSIVCTDNTFLVLKKNGRYATNMSVFKTIAANKGVYEVAKLAGDKEDAIVFDDDGTGDSLRAYRVQVRRAAAGSPATMTISTVFSNPRTEADMNIKMVFARSTS</sequence>
<dbReference type="AlphaFoldDB" id="A0A6J7RX23"/>
<reference evidence="3" key="1">
    <citation type="submission" date="2020-05" db="EMBL/GenBank/DDBJ databases">
        <authorList>
            <person name="Chiriac C."/>
            <person name="Salcher M."/>
            <person name="Ghai R."/>
            <person name="Kavagutti S V."/>
        </authorList>
    </citation>
    <scope>NUCLEOTIDE SEQUENCE</scope>
</reference>
<dbReference type="EMBL" id="CAEZYK010000023">
    <property type="protein sequence ID" value="CAB4720500.1"/>
    <property type="molecule type" value="Genomic_DNA"/>
</dbReference>
<evidence type="ECO:0000313" key="2">
    <source>
        <dbReference type="EMBL" id="CAB4918918.1"/>
    </source>
</evidence>
<dbReference type="EMBL" id="CAFBPQ010000088">
    <property type="protein sequence ID" value="CAB5033192.1"/>
    <property type="molecule type" value="Genomic_DNA"/>
</dbReference>
<protein>
    <submittedName>
        <fullName evidence="3">Unannotated protein</fullName>
    </submittedName>
</protein>
<gene>
    <name evidence="1" type="ORF">UFOPK2683_00581</name>
    <name evidence="2" type="ORF">UFOPK3605_01557</name>
    <name evidence="3" type="ORF">UFOPK4121_01610</name>
</gene>